<dbReference type="SUPFAM" id="SSF81271">
    <property type="entry name" value="TGS-like"/>
    <property type="match status" value="1"/>
</dbReference>
<dbReference type="CDD" id="cd01899">
    <property type="entry name" value="Ygr210"/>
    <property type="match status" value="1"/>
</dbReference>
<dbReference type="Gene3D" id="3.10.20.30">
    <property type="match status" value="1"/>
</dbReference>
<comment type="caution">
    <text evidence="3">The sequence shown here is derived from an EMBL/GenBank/DDBJ whole genome shotgun (WGS) entry which is preliminary data.</text>
</comment>
<dbReference type="EMBL" id="QMQX01000044">
    <property type="protein sequence ID" value="RLE52617.1"/>
    <property type="molecule type" value="Genomic_DNA"/>
</dbReference>
<evidence type="ECO:0000313" key="4">
    <source>
        <dbReference type="Proteomes" id="UP000272051"/>
    </source>
</evidence>
<evidence type="ECO:0000313" key="3">
    <source>
        <dbReference type="EMBL" id="RLE52617.1"/>
    </source>
</evidence>
<evidence type="ECO:0000259" key="2">
    <source>
        <dbReference type="PROSITE" id="PS51710"/>
    </source>
</evidence>
<name>A0A497EZJ9_9CREN</name>
<dbReference type="GO" id="GO:0005737">
    <property type="term" value="C:cytoplasm"/>
    <property type="evidence" value="ECO:0007669"/>
    <property type="project" value="TreeGrafter"/>
</dbReference>
<keyword evidence="1" id="KW-0547">Nucleotide-binding</keyword>
<dbReference type="Pfam" id="PF02824">
    <property type="entry name" value="TGS"/>
    <property type="match status" value="1"/>
</dbReference>
<protein>
    <submittedName>
        <fullName evidence="3">Redox-regulated ATPase YchF</fullName>
    </submittedName>
</protein>
<dbReference type="InterPro" id="IPR012675">
    <property type="entry name" value="Beta-grasp_dom_sf"/>
</dbReference>
<dbReference type="Gene3D" id="1.10.8.470">
    <property type="match status" value="1"/>
</dbReference>
<dbReference type="InterPro" id="IPR031167">
    <property type="entry name" value="G_OBG"/>
</dbReference>
<proteinExistence type="predicted"/>
<feature type="domain" description="OBG-type G" evidence="2">
    <location>
        <begin position="1"/>
        <end position="271"/>
    </location>
</feature>
<dbReference type="AlphaFoldDB" id="A0A497EZJ9"/>
<dbReference type="InterPro" id="IPR004095">
    <property type="entry name" value="TGS"/>
</dbReference>
<reference evidence="3 4" key="1">
    <citation type="submission" date="2018-06" db="EMBL/GenBank/DDBJ databases">
        <title>Extensive metabolic versatility and redundancy in microbially diverse, dynamic hydrothermal sediments.</title>
        <authorList>
            <person name="Dombrowski N."/>
            <person name="Teske A."/>
            <person name="Baker B.J."/>
        </authorList>
    </citation>
    <scope>NUCLEOTIDE SEQUENCE [LARGE SCALE GENOMIC DNA]</scope>
    <source>
        <strain evidence="3">B34_G17</strain>
    </source>
</reference>
<organism evidence="3 4">
    <name type="scientific">Thermoproteota archaeon</name>
    <dbReference type="NCBI Taxonomy" id="2056631"/>
    <lineage>
        <taxon>Archaea</taxon>
        <taxon>Thermoproteota</taxon>
    </lineage>
</organism>
<dbReference type="InterPro" id="IPR006073">
    <property type="entry name" value="GTP-bd"/>
</dbReference>
<gene>
    <name evidence="3" type="primary">ychF</name>
    <name evidence="3" type="ORF">DRJ33_03285</name>
</gene>
<dbReference type="Gene3D" id="3.40.50.300">
    <property type="entry name" value="P-loop containing nucleotide triphosphate hydrolases"/>
    <property type="match status" value="1"/>
</dbReference>
<dbReference type="InterPro" id="IPR027417">
    <property type="entry name" value="P-loop_NTPase"/>
</dbReference>
<dbReference type="PRINTS" id="PR00326">
    <property type="entry name" value="GTP1OBG"/>
</dbReference>
<dbReference type="SUPFAM" id="SSF52540">
    <property type="entry name" value="P-loop containing nucleoside triphosphate hydrolases"/>
    <property type="match status" value="1"/>
</dbReference>
<dbReference type="NCBIfam" id="NF007171">
    <property type="entry name" value="PRK09602.1"/>
    <property type="match status" value="1"/>
</dbReference>
<dbReference type="PANTHER" id="PTHR23305:SF1">
    <property type="entry name" value="OBG-TYPE G DOMAIN-CONTAINING PROTEIN"/>
    <property type="match status" value="1"/>
</dbReference>
<sequence>MQLGIVGKTNVGKTTFFCAATLAPAKIASYPFTTIEPNRGIAYVQVECVCKKLGVRDNPVNSMCIDGIRYVPVELVDVAGLVPDAWKGRGLGNKFLDDLRQADALIHVLDVAGATDINGTPCNPGMHDPVEDVVFLEKEIDMWIYQILKRDWDRLVKAAKTRVGGFAELLSDRLSGLSISRRHVVKALQDVGLDALDPSKWCDDDLLRFVDALRKLSKPMLIAANKIDLPTAEENIKKLRTAFPDKVIIPCSAEAELALRQAAQRGLIRYRPGDKDFEILKPNELTEKQLNALKFIKKLLEKWGSTGVQEVINTAYLKLLDMIPVFPVEDVNKLTDHHGNVLPDVYLVPRGTTARQLAYRIHSDLGDTFLYAINAVTGERVGEDYVLREGDVIKVVATKAVKSRT</sequence>
<evidence type="ECO:0000256" key="1">
    <source>
        <dbReference type="ARBA" id="ARBA00022741"/>
    </source>
</evidence>
<dbReference type="Proteomes" id="UP000272051">
    <property type="component" value="Unassembled WGS sequence"/>
</dbReference>
<dbReference type="Pfam" id="PF01926">
    <property type="entry name" value="MMR_HSR1"/>
    <property type="match status" value="1"/>
</dbReference>
<dbReference type="InterPro" id="IPR013646">
    <property type="entry name" value="YGR210-like_G4"/>
</dbReference>
<accession>A0A497EZJ9</accession>
<dbReference type="InterPro" id="IPR012676">
    <property type="entry name" value="TGS-like"/>
</dbReference>
<dbReference type="Pfam" id="PF08438">
    <property type="entry name" value="YGR210-like_G4"/>
    <property type="match status" value="1"/>
</dbReference>
<dbReference type="GO" id="GO:0005525">
    <property type="term" value="F:GTP binding"/>
    <property type="evidence" value="ECO:0007669"/>
    <property type="project" value="InterPro"/>
</dbReference>
<dbReference type="PANTHER" id="PTHR23305">
    <property type="entry name" value="OBG GTPASE FAMILY"/>
    <property type="match status" value="1"/>
</dbReference>
<dbReference type="PROSITE" id="PS51710">
    <property type="entry name" value="G_OBG"/>
    <property type="match status" value="1"/>
</dbReference>
<dbReference type="CDD" id="cd01669">
    <property type="entry name" value="TGS_MJ1332_like"/>
    <property type="match status" value="1"/>
</dbReference>
<dbReference type="GO" id="GO:0016887">
    <property type="term" value="F:ATP hydrolysis activity"/>
    <property type="evidence" value="ECO:0007669"/>
    <property type="project" value="TreeGrafter"/>
</dbReference>